<dbReference type="PROSITE" id="PS51379">
    <property type="entry name" value="4FE4S_FER_2"/>
    <property type="match status" value="2"/>
</dbReference>
<dbReference type="InterPro" id="IPR017900">
    <property type="entry name" value="4Fe4S_Fe_S_CS"/>
</dbReference>
<dbReference type="Pfam" id="PF02754">
    <property type="entry name" value="CCG"/>
    <property type="match status" value="2"/>
</dbReference>
<dbReference type="Gene3D" id="1.10.1060.10">
    <property type="entry name" value="Alpha-helical ferredoxin"/>
    <property type="match status" value="1"/>
</dbReference>
<feature type="domain" description="4Fe-4S ferredoxin-type" evidence="6">
    <location>
        <begin position="9"/>
        <end position="40"/>
    </location>
</feature>
<evidence type="ECO:0000256" key="4">
    <source>
        <dbReference type="ARBA" id="ARBA00023004"/>
    </source>
</evidence>
<dbReference type="InterPro" id="IPR004017">
    <property type="entry name" value="Cys_rich_dom"/>
</dbReference>
<evidence type="ECO:0000256" key="3">
    <source>
        <dbReference type="ARBA" id="ARBA00022737"/>
    </source>
</evidence>
<dbReference type="PROSITE" id="PS00198">
    <property type="entry name" value="4FE4S_FER_1"/>
    <property type="match status" value="2"/>
</dbReference>
<evidence type="ECO:0000256" key="2">
    <source>
        <dbReference type="ARBA" id="ARBA00022723"/>
    </source>
</evidence>
<keyword evidence="7" id="KW-0560">Oxidoreductase</keyword>
<dbReference type="PANTHER" id="PTHR32479:SF17">
    <property type="entry name" value="GLYCOLATE OXIDASE IRON-SULFUR SUBUNIT"/>
    <property type="match status" value="1"/>
</dbReference>
<dbReference type="PIRSF" id="PIRSF000139">
    <property type="entry name" value="Glc_ox_4Fe-4S"/>
    <property type="match status" value="1"/>
</dbReference>
<name>A0A3B0ZMD9_9ZZZZ</name>
<dbReference type="PANTHER" id="PTHR32479">
    <property type="entry name" value="GLYCOLATE OXIDASE IRON-SULFUR SUBUNIT"/>
    <property type="match status" value="1"/>
</dbReference>
<proteinExistence type="predicted"/>
<dbReference type="SUPFAM" id="SSF54862">
    <property type="entry name" value="4Fe-4S ferredoxins"/>
    <property type="match status" value="1"/>
</dbReference>
<evidence type="ECO:0000256" key="5">
    <source>
        <dbReference type="ARBA" id="ARBA00023014"/>
    </source>
</evidence>
<keyword evidence="4" id="KW-0408">Iron</keyword>
<protein>
    <submittedName>
        <fullName evidence="7">Glycolate dehydrogenase, iron-sulfur subunit GlcF</fullName>
        <ecNumber evidence="7">1.1.99.14</ecNumber>
    </submittedName>
</protein>
<evidence type="ECO:0000256" key="1">
    <source>
        <dbReference type="ARBA" id="ARBA00022485"/>
    </source>
</evidence>
<gene>
    <name evidence="7" type="ORF">MNBD_GAMMA12-1625</name>
</gene>
<keyword evidence="2" id="KW-0479">Metal-binding</keyword>
<dbReference type="EC" id="1.1.99.14" evidence="7"/>
<dbReference type="GO" id="GO:0046872">
    <property type="term" value="F:metal ion binding"/>
    <property type="evidence" value="ECO:0007669"/>
    <property type="project" value="UniProtKB-KW"/>
</dbReference>
<keyword evidence="3" id="KW-0677">Repeat</keyword>
<sequence length="401" mass="45237">MPDKKSFSQLSIIKQIDACVSCGLCLTVCPTYKNLQNESESPRGRLSIIKGLVAEEISISKSSYKYLDHCLMCGACEAVCPAKVEYTAILGQAKLWLHERGYKSFYDRFFGWLVYRNYRIFFLGKIIALYRMLGIQKVLPLNSVKLYADDVKTVKGKEYYPVASGVNAKGDVYLFRGCVASLFDRDTIKSSIAMLNIAGYNVIFPDNQTCCGSLAIHNGDVIRATKLKQNNLEVFTRDIPLIVTSTGCINSVSKFSDKVSSLYDILEFLAIHLTLDHESNLKIKGNVLSHIPCSQRLRTESLIASRKLLNAFCDNYLELDNSGSCCGSAGTYMYRNKQLADKVVSPLIRQVDTAETPNFIVTQNIGCRMQLMNHTRRRVTEVIHPVTLIYREKFNKHEKFD</sequence>
<evidence type="ECO:0000313" key="7">
    <source>
        <dbReference type="EMBL" id="VAW82534.1"/>
    </source>
</evidence>
<dbReference type="AlphaFoldDB" id="A0A3B0ZMD9"/>
<dbReference type="InterPro" id="IPR012257">
    <property type="entry name" value="Glc_ox_4Fe-4S"/>
</dbReference>
<feature type="domain" description="4Fe-4S ferredoxin-type" evidence="6">
    <location>
        <begin position="60"/>
        <end position="84"/>
    </location>
</feature>
<dbReference type="InterPro" id="IPR017896">
    <property type="entry name" value="4Fe4S_Fe-S-bd"/>
</dbReference>
<organism evidence="7">
    <name type="scientific">hydrothermal vent metagenome</name>
    <dbReference type="NCBI Taxonomy" id="652676"/>
    <lineage>
        <taxon>unclassified sequences</taxon>
        <taxon>metagenomes</taxon>
        <taxon>ecological metagenomes</taxon>
    </lineage>
</organism>
<keyword evidence="5" id="KW-0411">Iron-sulfur</keyword>
<dbReference type="GO" id="GO:0019154">
    <property type="term" value="F:glycolate dehydrogenase activity"/>
    <property type="evidence" value="ECO:0007669"/>
    <property type="project" value="UniProtKB-EC"/>
</dbReference>
<dbReference type="EMBL" id="UOFL01000249">
    <property type="protein sequence ID" value="VAW82534.1"/>
    <property type="molecule type" value="Genomic_DNA"/>
</dbReference>
<dbReference type="GO" id="GO:0051539">
    <property type="term" value="F:4 iron, 4 sulfur cluster binding"/>
    <property type="evidence" value="ECO:0007669"/>
    <property type="project" value="UniProtKB-KW"/>
</dbReference>
<keyword evidence="1" id="KW-0004">4Fe-4S</keyword>
<accession>A0A3B0ZMD9</accession>
<reference evidence="7" key="1">
    <citation type="submission" date="2018-06" db="EMBL/GenBank/DDBJ databases">
        <authorList>
            <person name="Zhirakovskaya E."/>
        </authorList>
    </citation>
    <scope>NUCLEOTIDE SEQUENCE</scope>
</reference>
<dbReference type="InterPro" id="IPR009051">
    <property type="entry name" value="Helical_ferredxn"/>
</dbReference>
<evidence type="ECO:0000259" key="6">
    <source>
        <dbReference type="PROSITE" id="PS51379"/>
    </source>
</evidence>
<dbReference type="Pfam" id="PF13183">
    <property type="entry name" value="Fer4_8"/>
    <property type="match status" value="1"/>
</dbReference>